<dbReference type="PRINTS" id="PR00455">
    <property type="entry name" value="HTHTETR"/>
</dbReference>
<organism evidence="6 7">
    <name type="scientific">Variovorax guangxiensis</name>
    <dbReference type="NCBI Taxonomy" id="1775474"/>
    <lineage>
        <taxon>Bacteria</taxon>
        <taxon>Pseudomonadati</taxon>
        <taxon>Pseudomonadota</taxon>
        <taxon>Betaproteobacteria</taxon>
        <taxon>Burkholderiales</taxon>
        <taxon>Comamonadaceae</taxon>
        <taxon>Variovorax</taxon>
    </lineage>
</organism>
<evidence type="ECO:0000256" key="1">
    <source>
        <dbReference type="ARBA" id="ARBA00023015"/>
    </source>
</evidence>
<dbReference type="Proteomes" id="UP000281118">
    <property type="component" value="Unassembled WGS sequence"/>
</dbReference>
<dbReference type="InterPro" id="IPR001647">
    <property type="entry name" value="HTH_TetR"/>
</dbReference>
<reference evidence="6 7" key="1">
    <citation type="submission" date="2018-12" db="EMBL/GenBank/DDBJ databases">
        <title>The genome sequences of Variovorax guangxiensis DSM 27352.</title>
        <authorList>
            <person name="Gao J."/>
            <person name="Sun J."/>
        </authorList>
    </citation>
    <scope>NUCLEOTIDE SEQUENCE [LARGE SCALE GENOMIC DNA]</scope>
    <source>
        <strain evidence="6 7">DSM 27352</strain>
    </source>
</reference>
<sequence>MYSTFSIIRIAMPHSSTRNSSKQRLIDAAAKIVSTQGVQELTLEGVAAMAGVTKGGLIYHFKTKDDLLGALVQTMVDELDQGSRINAAKAGNTKGALLRALIDDTFERSSEEKQLMGNLLAAASSYPHLLGPVRQLYSRTYSDFTQSGSQTGIAMVVVAALDGIAMLDLLNFHRFSKQQREAMRRTLHAMAKEII</sequence>
<evidence type="ECO:0000259" key="5">
    <source>
        <dbReference type="PROSITE" id="PS50977"/>
    </source>
</evidence>
<gene>
    <name evidence="6" type="ORF">EJP67_29735</name>
</gene>
<keyword evidence="1" id="KW-0805">Transcription regulation</keyword>
<dbReference type="GO" id="GO:0000976">
    <property type="term" value="F:transcription cis-regulatory region binding"/>
    <property type="evidence" value="ECO:0007669"/>
    <property type="project" value="TreeGrafter"/>
</dbReference>
<dbReference type="EMBL" id="RXFT01000019">
    <property type="protein sequence ID" value="RUR71233.1"/>
    <property type="molecule type" value="Genomic_DNA"/>
</dbReference>
<accession>A0A433MTN8</accession>
<proteinExistence type="predicted"/>
<keyword evidence="2 4" id="KW-0238">DNA-binding</keyword>
<evidence type="ECO:0000256" key="2">
    <source>
        <dbReference type="ARBA" id="ARBA00023125"/>
    </source>
</evidence>
<feature type="domain" description="HTH tetR-type" evidence="5">
    <location>
        <begin position="19"/>
        <end position="79"/>
    </location>
</feature>
<dbReference type="PANTHER" id="PTHR30055:SF234">
    <property type="entry name" value="HTH-TYPE TRANSCRIPTIONAL REGULATOR BETI"/>
    <property type="match status" value="1"/>
</dbReference>
<dbReference type="OrthoDB" id="9809772at2"/>
<dbReference type="Gene3D" id="1.10.357.10">
    <property type="entry name" value="Tetracycline Repressor, domain 2"/>
    <property type="match status" value="1"/>
</dbReference>
<dbReference type="PROSITE" id="PS50977">
    <property type="entry name" value="HTH_TETR_2"/>
    <property type="match status" value="1"/>
</dbReference>
<comment type="caution">
    <text evidence="6">The sequence shown here is derived from an EMBL/GenBank/DDBJ whole genome shotgun (WGS) entry which is preliminary data.</text>
</comment>
<dbReference type="SUPFAM" id="SSF46689">
    <property type="entry name" value="Homeodomain-like"/>
    <property type="match status" value="1"/>
</dbReference>
<dbReference type="InterPro" id="IPR009057">
    <property type="entry name" value="Homeodomain-like_sf"/>
</dbReference>
<dbReference type="Pfam" id="PF00440">
    <property type="entry name" value="TetR_N"/>
    <property type="match status" value="1"/>
</dbReference>
<dbReference type="Pfam" id="PF17937">
    <property type="entry name" value="TetR_C_28"/>
    <property type="match status" value="1"/>
</dbReference>
<name>A0A433MTN8_9BURK</name>
<keyword evidence="3" id="KW-0804">Transcription</keyword>
<evidence type="ECO:0000256" key="4">
    <source>
        <dbReference type="PROSITE-ProRule" id="PRU00335"/>
    </source>
</evidence>
<feature type="DNA-binding region" description="H-T-H motif" evidence="4">
    <location>
        <begin position="42"/>
        <end position="61"/>
    </location>
</feature>
<dbReference type="InterPro" id="IPR041479">
    <property type="entry name" value="TetR_CgmR_C"/>
</dbReference>
<dbReference type="GO" id="GO:0003700">
    <property type="term" value="F:DNA-binding transcription factor activity"/>
    <property type="evidence" value="ECO:0007669"/>
    <property type="project" value="TreeGrafter"/>
</dbReference>
<evidence type="ECO:0000313" key="6">
    <source>
        <dbReference type="EMBL" id="RUR71233.1"/>
    </source>
</evidence>
<evidence type="ECO:0000313" key="7">
    <source>
        <dbReference type="Proteomes" id="UP000281118"/>
    </source>
</evidence>
<protein>
    <submittedName>
        <fullName evidence="6">TetR family transcriptional regulator</fullName>
    </submittedName>
</protein>
<dbReference type="PANTHER" id="PTHR30055">
    <property type="entry name" value="HTH-TYPE TRANSCRIPTIONAL REGULATOR RUTR"/>
    <property type="match status" value="1"/>
</dbReference>
<dbReference type="InterPro" id="IPR050109">
    <property type="entry name" value="HTH-type_TetR-like_transc_reg"/>
</dbReference>
<evidence type="ECO:0000256" key="3">
    <source>
        <dbReference type="ARBA" id="ARBA00023163"/>
    </source>
</evidence>
<dbReference type="AlphaFoldDB" id="A0A433MTN8"/>